<keyword evidence="5 12" id="KW-0378">Hydrolase</keyword>
<dbReference type="InterPro" id="IPR003615">
    <property type="entry name" value="HNH_nuc"/>
</dbReference>
<evidence type="ECO:0000313" key="15">
    <source>
        <dbReference type="Proteomes" id="UP001058682"/>
    </source>
</evidence>
<dbReference type="InterPro" id="IPR032239">
    <property type="entry name" value="Cas9-BH"/>
</dbReference>
<dbReference type="GO" id="GO:0046872">
    <property type="term" value="F:metal ion binding"/>
    <property type="evidence" value="ECO:0007669"/>
    <property type="project" value="UniProtKB-UniRule"/>
</dbReference>
<keyword evidence="6" id="KW-0460">Magnesium</keyword>
<keyword evidence="10" id="KW-0464">Manganese</keyword>
<dbReference type="GO" id="GO:0051607">
    <property type="term" value="P:defense response to virus"/>
    <property type="evidence" value="ECO:0007669"/>
    <property type="project" value="UniProtKB-UniRule"/>
</dbReference>
<evidence type="ECO:0000256" key="12">
    <source>
        <dbReference type="HAMAP-Rule" id="MF_01480"/>
    </source>
</evidence>
<dbReference type="InterPro" id="IPR033114">
    <property type="entry name" value="HNH_CAS9"/>
</dbReference>
<keyword evidence="2 12" id="KW-0540">Nuclease</keyword>
<dbReference type="Pfam" id="PF16592">
    <property type="entry name" value="Cas9_REC"/>
    <property type="match status" value="1"/>
</dbReference>
<keyword evidence="8 12" id="KW-0051">Antiviral defense</keyword>
<dbReference type="Pfam" id="PF22702">
    <property type="entry name" value="Cas9_RuvC"/>
    <property type="match status" value="1"/>
</dbReference>
<protein>
    <recommendedName>
        <fullName evidence="12">CRISPR-associated endonuclease Cas9</fullName>
        <ecNumber evidence="12">3.1.-.-</ecNumber>
    </recommendedName>
</protein>
<comment type="caution">
    <text evidence="12">Lacks conserved residue(s) required for the propagation of feature annotation.</text>
</comment>
<keyword evidence="4 12" id="KW-0255">Endonuclease</keyword>
<feature type="domain" description="HNH Cas9-type" evidence="13">
    <location>
        <begin position="801"/>
        <end position="959"/>
    </location>
</feature>
<dbReference type="PROSITE" id="PS51749">
    <property type="entry name" value="HNH_CAS9"/>
    <property type="match status" value="1"/>
</dbReference>
<dbReference type="InterPro" id="IPR036397">
    <property type="entry name" value="RNaseH_sf"/>
</dbReference>
<dbReference type="InterPro" id="IPR055228">
    <property type="entry name" value="Cas9_RuvC"/>
</dbReference>
<dbReference type="SMART" id="SM00507">
    <property type="entry name" value="HNHc"/>
    <property type="match status" value="1"/>
</dbReference>
<dbReference type="RefSeq" id="WP_255817865.1">
    <property type="nucleotide sequence ID" value="NZ_CP038804.1"/>
</dbReference>
<evidence type="ECO:0000313" key="14">
    <source>
        <dbReference type="EMBL" id="UTY34631.1"/>
    </source>
</evidence>
<evidence type="ECO:0000256" key="4">
    <source>
        <dbReference type="ARBA" id="ARBA00022759"/>
    </source>
</evidence>
<evidence type="ECO:0000256" key="7">
    <source>
        <dbReference type="ARBA" id="ARBA00022884"/>
    </source>
</evidence>
<organism evidence="14 15">
    <name type="scientific">Treponema putidum</name>
    <dbReference type="NCBI Taxonomy" id="221027"/>
    <lineage>
        <taxon>Bacteria</taxon>
        <taxon>Pseudomonadati</taxon>
        <taxon>Spirochaetota</taxon>
        <taxon>Spirochaetia</taxon>
        <taxon>Spirochaetales</taxon>
        <taxon>Treponemataceae</taxon>
        <taxon>Treponema</taxon>
    </lineage>
</organism>
<evidence type="ECO:0000256" key="9">
    <source>
        <dbReference type="ARBA" id="ARBA00023125"/>
    </source>
</evidence>
<evidence type="ECO:0000256" key="6">
    <source>
        <dbReference type="ARBA" id="ARBA00022842"/>
    </source>
</evidence>
<dbReference type="Pfam" id="PF16593">
    <property type="entry name" value="Cas9-BH"/>
    <property type="match status" value="1"/>
</dbReference>
<dbReference type="Pfam" id="PF16595">
    <property type="entry name" value="Cas9_PI"/>
    <property type="match status" value="1"/>
</dbReference>
<comment type="similarity">
    <text evidence="12">Belongs to the CRISPR-associated Cas9 family.</text>
</comment>
<dbReference type="InterPro" id="IPR032240">
    <property type="entry name" value="Cas9_REC"/>
</dbReference>
<accession>A0AAE9MXR0</accession>
<reference evidence="14" key="1">
    <citation type="submission" date="2019-04" db="EMBL/GenBank/DDBJ databases">
        <title>Whole genome sequencing of oral phylogroup 2 treponemes.</title>
        <authorList>
            <person name="Chan Y."/>
            <person name="Zeng H.H."/>
            <person name="Yu X.L."/>
            <person name="Leung W.K."/>
            <person name="Watt R.M."/>
        </authorList>
    </citation>
    <scope>NUCLEOTIDE SEQUENCE</scope>
    <source>
        <strain evidence="14">OMZ 835</strain>
    </source>
</reference>
<dbReference type="GO" id="GO:0043571">
    <property type="term" value="P:maintenance of CRISPR repeat elements"/>
    <property type="evidence" value="ECO:0007669"/>
    <property type="project" value="UniProtKB-UniRule"/>
</dbReference>
<comment type="subunit">
    <text evidence="11 12">Monomer. Binds crRNA and tracrRNA.</text>
</comment>
<evidence type="ECO:0000256" key="5">
    <source>
        <dbReference type="ARBA" id="ARBA00022801"/>
    </source>
</evidence>
<dbReference type="EMBL" id="CP038804">
    <property type="protein sequence ID" value="UTY34631.1"/>
    <property type="molecule type" value="Genomic_DNA"/>
</dbReference>
<dbReference type="Proteomes" id="UP001058682">
    <property type="component" value="Chromosome"/>
</dbReference>
<dbReference type="GO" id="GO:0003723">
    <property type="term" value="F:RNA binding"/>
    <property type="evidence" value="ECO:0007669"/>
    <property type="project" value="UniProtKB-UniRule"/>
</dbReference>
<comment type="function">
    <text evidence="12">CRISPR (clustered regularly interspaced short palindromic repeat) is an adaptive immune system that provides protection against mobile genetic elements (viruses, transposable elements and conjugative plasmids). CRISPR clusters contain spacers, sequences complementary to antecedent mobile elements, and target invading nucleic acids. CRISPR clusters are transcribed and processed into CRISPR RNA (crRNA). In type II CRISPR systems correct processing of pre-crRNA requires a trans-encoded small RNA (tracrRNA), endogenous ribonuclease 3 (rnc) and this protein. The tracrRNA serves as a guide for ribonuclease 3-aided processing of pre-crRNA. Subsequently Cas9/crRNA/tracrRNA endonucleolytically cleaves linear or circular dsDNA target complementary to the spacer; Cas9 is inactive in the absence of the 2 guide RNAs (gRNA). Cas9 recognizes the protospacer adjacent motif (PAM) in the CRISPR repeat sequences to help distinguish self versus nonself, as targets within the bacterial CRISPR locus do not have PAMs. PAM recognition is also required for catalytic activity.</text>
</comment>
<name>A0AAE9MXR0_9SPIR</name>
<evidence type="ECO:0000256" key="8">
    <source>
        <dbReference type="ARBA" id="ARBA00023118"/>
    </source>
</evidence>
<evidence type="ECO:0000256" key="10">
    <source>
        <dbReference type="ARBA" id="ARBA00023211"/>
    </source>
</evidence>
<gene>
    <name evidence="12 14" type="primary">cas9</name>
    <name evidence="14" type="ORF">E4N74_11945</name>
</gene>
<dbReference type="InterPro" id="IPR032237">
    <property type="entry name" value="Cas9_PI"/>
</dbReference>
<dbReference type="HAMAP" id="MF_01480">
    <property type="entry name" value="Cas9"/>
    <property type="match status" value="1"/>
</dbReference>
<evidence type="ECO:0000256" key="3">
    <source>
        <dbReference type="ARBA" id="ARBA00022723"/>
    </source>
</evidence>
<keyword evidence="9 12" id="KW-0238">DNA-binding</keyword>
<sequence length="1395" mass="162484">MKKEIKDYFLGLDVGTGSVGWAVTDTDYKLLKANHKDLWGMRCFETAETAEKRRLFRGARRRIERRRKRIKLLQELFSQEIAKIDEDFFQRMEESPFYAEDKTILQENTLFNDRDFTDKTYHKAYPTINHLIKAWIENKVKPDPRLLYLACHNIIKKRGHFLFEGDFDSENQFDTSVQALFEYLREDMELDIDADSKKIKEILKDSSLKNSDKQNRLNKLLGLKSSDKQKKALTNLISGNKANFADLYDNPDLKDAEKNSISFSKDDFDALSDELASVLGDSFELLLKAKAVYNCSVLSKVIGDEQYLSFAKVRIYEKHKNDLTKLKEVVKKYFPIEYRNIFGYKQSENNNCNYSRYLGVCKSGSKKKVINKTASQEDFYKFLKDILLKRSDVPEVNGILTEIEIGTFLPKQISKNNAEIPYQLRKIELEKILTNAEKFFSFLKQKDENGLSHSEKIIMLLTFKIPYYIGPINTSHKQYFPDRSWVIKKENAPQEKITPWNFFDHIDKEKTAEAFITSRTNFCTYLIGESVLPKNSLLYSEYTVLNEINNLQIIIDGKNICDIKLKQKIYKELFKKYKKVTQKQISTFIKHEGVCNKTDEVIILGIDKECTSSLKSYIELKNIFGKQVDEISTKNMLEEIIRWAAIYDEGEGKTILKTKIKAEYGKYCSDEQIKKILNLKFSGWGRLSRKFLETVTSEMPGFSEPVNIITAMRETQNNLMELLSSEFKFTENIKKINSGFEDAEKQFSYDGLVKPLFLSPSVKKMLWQTLKLVKEISRITQNPPKKIFIEMAKGAELEPARTKTRLKILQDLYNNCKNDADAFSSEIKDLSGKIENEDNLRLRSDKLYLYYTQLGKCMYCGKPIEIGHVFDTSNYDIDHIYPQSKIKDDSISNRVLVCSSCNKNKEDKYPLRSEIQLKQRGFWNFLQRNNFISLEKLNRLTRTIPISDDETAKFIARQLVETRQATKVAAKVLEKIFPETNIVYSKAETVSMFRNKFDIIKCREINDFHHAHDAYLNIVVGNVYNTKFTNNPWNFIKEKRDNPKIADTYNYYKVFDYDVKRNNITVWEKEKTIITVKTMLKRNTPIYTRQAACKKGELFNQTIMKKGLGQHPLKKECPFSNISKYGGYNKVSAAYYTFIEYEEKGNKIRSLETIPLYLEKDIQKSQDGLKGYLIDQLGKKEIKILVPKIKINSLLKINGFPCHITGKTGASFVLRPAVQFCCSNDEVLYFKKIIRFNEIRSQREKMGKTISPYEDLSFRSYIKENLCKKTKNDEIGEKEFYDLLQKKNLEIYDMLLIKHKDTIYSKRPNSTTLDMLIKGRYEFINLKPEDQIRVMLEILKLFCTTREVIDLGLIKGKSAAGVTTLGKKISNLDSCILIYQSITGIFEKRIDLLKI</sequence>
<dbReference type="Gene3D" id="1.10.30.50">
    <property type="match status" value="1"/>
</dbReference>
<dbReference type="GO" id="GO:0016787">
    <property type="term" value="F:hydrolase activity"/>
    <property type="evidence" value="ECO:0007669"/>
    <property type="project" value="UniProtKB-KW"/>
</dbReference>
<dbReference type="GO" id="GO:0003677">
    <property type="term" value="F:DNA binding"/>
    <property type="evidence" value="ECO:0007669"/>
    <property type="project" value="UniProtKB-UniRule"/>
</dbReference>
<feature type="active site" description="For RuvC-like nuclease domain" evidence="12">
    <location>
        <position position="13"/>
    </location>
</feature>
<dbReference type="NCBIfam" id="TIGR01865">
    <property type="entry name" value="cas_Csn1"/>
    <property type="match status" value="1"/>
</dbReference>
<feature type="active site" description="Proton acceptor for HNH nuclease domain" evidence="12">
    <location>
        <position position="879"/>
    </location>
</feature>
<proteinExistence type="inferred from homology"/>
<evidence type="ECO:0000256" key="1">
    <source>
        <dbReference type="ARBA" id="ARBA00001946"/>
    </source>
</evidence>
<comment type="cofactor">
    <cofactor evidence="1">
        <name>Mg(2+)</name>
        <dbReference type="ChEBI" id="CHEBI:18420"/>
    </cofactor>
</comment>
<keyword evidence="7 12" id="KW-0694">RNA-binding</keyword>
<evidence type="ECO:0000259" key="13">
    <source>
        <dbReference type="PROSITE" id="PS51749"/>
    </source>
</evidence>
<dbReference type="InterPro" id="IPR028629">
    <property type="entry name" value="Cas9"/>
</dbReference>
<comment type="domain">
    <text evidence="12">Has 2 endonuclease domains. The discontinuous RuvC-like domain cleaves the target DNA noncomplementary to crRNA while the HNH nuclease domain cleaves the target DNA complementary to crRNA.</text>
</comment>
<dbReference type="Pfam" id="PF13395">
    <property type="entry name" value="HNH_4"/>
    <property type="match status" value="1"/>
</dbReference>
<evidence type="ECO:0000256" key="2">
    <source>
        <dbReference type="ARBA" id="ARBA00022722"/>
    </source>
</evidence>
<keyword evidence="3" id="KW-0479">Metal-binding</keyword>
<evidence type="ECO:0000256" key="11">
    <source>
        <dbReference type="ARBA" id="ARBA00046380"/>
    </source>
</evidence>
<dbReference type="GO" id="GO:0004519">
    <property type="term" value="F:endonuclease activity"/>
    <property type="evidence" value="ECO:0007669"/>
    <property type="project" value="UniProtKB-UniRule"/>
</dbReference>
<dbReference type="Gene3D" id="3.30.420.10">
    <property type="entry name" value="Ribonuclease H-like superfamily/Ribonuclease H"/>
    <property type="match status" value="1"/>
</dbReference>
<dbReference type="EC" id="3.1.-.-" evidence="12"/>